<comment type="caution">
    <text evidence="3">The sequence shown here is derived from an EMBL/GenBank/DDBJ whole genome shotgun (WGS) entry which is preliminary data.</text>
</comment>
<dbReference type="RefSeq" id="WP_039337189.1">
    <property type="nucleotide sequence ID" value="NZ_JRVC01000022.1"/>
</dbReference>
<feature type="region of interest" description="Disordered" evidence="1">
    <location>
        <begin position="383"/>
        <end position="403"/>
    </location>
</feature>
<accession>A0A0B9A295</accession>
<evidence type="ECO:0000256" key="2">
    <source>
        <dbReference type="SAM" id="Phobius"/>
    </source>
</evidence>
<keyword evidence="2" id="KW-1133">Transmembrane helix</keyword>
<keyword evidence="4" id="KW-1185">Reference proteome</keyword>
<feature type="region of interest" description="Disordered" evidence="1">
    <location>
        <begin position="236"/>
        <end position="258"/>
    </location>
</feature>
<dbReference type="STRING" id="48936.NJ75_03751"/>
<sequence length="523" mass="54627">MTATKRKPKPITAHPMFPVVTSLWFAAFFGLGSFAVAPSLLEGPVVALGIPAIVPAAAPPLGFTARVLLALGLLLLGAIIGFVAGRKLAPREAAPVRRRDMSAARRQRSDETADRSDEPRRVLNPAEDLGEPLDAPAEDLVAPLRRRALSLADEGQPQVPAEDAPLPGYLPWENASPAYPPVARDEDPLALEGLLEAAAGAAEGSVGAGPFSAPADSDEEQFAAFAPPAAFTQEVEAPSVATRDVEHDSARPTEQIPAASVLAPKPLLQAPAAQVTPIERAPLDGLGMVQLVERLAVAIARHAPPVRDAAPLEASAYAAPVVPENPVPVETVAAPQPERVDEVRDDLRVVRLRPLAVELTPPLDEDDEQEGVAQLARFLRAPAASAPETSAPATDDPAEPEVAEERYPSLLDMGPASLRQHSPRIDDGLALEDEPAPADVEPTVVFPGQVSALQGGLRRFERPSILPVQGSPLAAPGQAAPSTPAEVLPDASPDAPGALADPEEADRALRAALATLQRMTAQG</sequence>
<protein>
    <submittedName>
        <fullName evidence="3">Uncharacterized protein</fullName>
    </submittedName>
</protein>
<feature type="compositionally biased region" description="Low complexity" evidence="1">
    <location>
        <begin position="383"/>
        <end position="394"/>
    </location>
</feature>
<proteinExistence type="predicted"/>
<evidence type="ECO:0000313" key="4">
    <source>
        <dbReference type="Proteomes" id="UP000031338"/>
    </source>
</evidence>
<name>A0A0B9A295_9SPHN</name>
<evidence type="ECO:0000313" key="3">
    <source>
        <dbReference type="EMBL" id="KHS43442.1"/>
    </source>
</evidence>
<feature type="compositionally biased region" description="Basic and acidic residues" evidence="1">
    <location>
        <begin position="94"/>
        <end position="121"/>
    </location>
</feature>
<feature type="region of interest" description="Disordered" evidence="1">
    <location>
        <begin position="94"/>
        <end position="136"/>
    </location>
</feature>
<organism evidence="3 4">
    <name type="scientific">Novosphingobium subterraneum</name>
    <dbReference type="NCBI Taxonomy" id="48936"/>
    <lineage>
        <taxon>Bacteria</taxon>
        <taxon>Pseudomonadati</taxon>
        <taxon>Pseudomonadota</taxon>
        <taxon>Alphaproteobacteria</taxon>
        <taxon>Sphingomonadales</taxon>
        <taxon>Sphingomonadaceae</taxon>
        <taxon>Novosphingobium</taxon>
    </lineage>
</organism>
<dbReference type="Proteomes" id="UP000031338">
    <property type="component" value="Unassembled WGS sequence"/>
</dbReference>
<evidence type="ECO:0000256" key="1">
    <source>
        <dbReference type="SAM" id="MobiDB-lite"/>
    </source>
</evidence>
<reference evidence="3 4" key="1">
    <citation type="submission" date="2014-10" db="EMBL/GenBank/DDBJ databases">
        <title>Draft genome sequence of Novosphingobium subterraneum DSM 12447.</title>
        <authorList>
            <person name="Gan H.M."/>
            <person name="Gan H.Y."/>
            <person name="Savka M.A."/>
        </authorList>
    </citation>
    <scope>NUCLEOTIDE SEQUENCE [LARGE SCALE GENOMIC DNA]</scope>
    <source>
        <strain evidence="3 4">DSM 12447</strain>
    </source>
</reference>
<gene>
    <name evidence="3" type="ORF">NJ75_03751</name>
</gene>
<feature type="region of interest" description="Disordered" evidence="1">
    <location>
        <begin position="468"/>
        <end position="505"/>
    </location>
</feature>
<dbReference type="PATRIC" id="fig|48936.3.peg.3785"/>
<keyword evidence="2" id="KW-0472">Membrane</keyword>
<dbReference type="AlphaFoldDB" id="A0A0B9A295"/>
<feature type="transmembrane region" description="Helical" evidence="2">
    <location>
        <begin position="63"/>
        <end position="84"/>
    </location>
</feature>
<dbReference type="EMBL" id="JRVC01000022">
    <property type="protein sequence ID" value="KHS43442.1"/>
    <property type="molecule type" value="Genomic_DNA"/>
</dbReference>
<keyword evidence="2" id="KW-0812">Transmembrane</keyword>